<reference evidence="5 7" key="2">
    <citation type="submission" date="2016-11" db="EMBL/GenBank/DDBJ databases">
        <authorList>
            <person name="Varghese N."/>
            <person name="Submissions S."/>
        </authorList>
    </citation>
    <scope>NUCLEOTIDE SEQUENCE [LARGE SCALE GENOMIC DNA]</scope>
    <source>
        <strain evidence="5 7">DSM 7308</strain>
    </source>
</reference>
<dbReference type="Proteomes" id="UP000323392">
    <property type="component" value="Unassembled WGS sequence"/>
</dbReference>
<dbReference type="EMBL" id="LSFY01000001">
    <property type="protein sequence ID" value="KXZ40429.1"/>
    <property type="molecule type" value="Genomic_DNA"/>
</dbReference>
<keyword evidence="7" id="KW-1185">Reference proteome</keyword>
<dbReference type="GO" id="GO:0046872">
    <property type="term" value="F:metal ion binding"/>
    <property type="evidence" value="ECO:0007669"/>
    <property type="project" value="UniProtKB-KW"/>
</dbReference>
<sequence length="275" mass="29607">MNTKEIMDIALEKAGLTEVPEDSGIIVEGENIKKVAIGVDMELAEMMLARELGVDLVITHHPKGGKAAINLHKVMKSQIDRMVKAGVPINKAQKALAEKVGQVERALHVTNYDRVVSAAKLLNMPFMGVHTPTDILAENKVQSHLDERLKDNPKATLDDVIKALEELPEYQKTLAKPVIRVGSKDDFAGKVFVTMAGGTGGGAAVAKAYFEAGVGTLICMHMPEDVIKAVKEQNIGNVIVAGHMASDSVGINEFIKALEEKGLEVIRMSGVIDPK</sequence>
<evidence type="ECO:0000313" key="5">
    <source>
        <dbReference type="EMBL" id="SHK32741.1"/>
    </source>
</evidence>
<dbReference type="SUPFAM" id="SSF102705">
    <property type="entry name" value="NIF3 (NGG1p interacting factor 3)-like"/>
    <property type="match status" value="1"/>
</dbReference>
<protein>
    <recommendedName>
        <fullName evidence="2">GTP cyclohydrolase 1 type 2 homolog</fullName>
    </recommendedName>
</protein>
<evidence type="ECO:0000256" key="2">
    <source>
        <dbReference type="ARBA" id="ARBA00022112"/>
    </source>
</evidence>
<dbReference type="RefSeq" id="WP_066071282.1">
    <property type="nucleotide sequence ID" value="NZ_FRBG01000001.1"/>
</dbReference>
<feature type="binding site" evidence="3">
    <location>
        <position position="243"/>
    </location>
    <ligand>
        <name>a divalent metal cation</name>
        <dbReference type="ChEBI" id="CHEBI:60240"/>
        <label>1</label>
    </ligand>
</feature>
<dbReference type="Proteomes" id="UP000092605">
    <property type="component" value="Unassembled WGS sequence"/>
</dbReference>
<dbReference type="InterPro" id="IPR036069">
    <property type="entry name" value="DUF34/NIF3_sf"/>
</dbReference>
<dbReference type="PATRIC" id="fig|1121328.3.peg.1513"/>
<gene>
    <name evidence="4" type="ORF">JWYL7_1504</name>
    <name evidence="5" type="ORF">SAMN05661008_00015</name>
</gene>
<evidence type="ECO:0000256" key="3">
    <source>
        <dbReference type="PIRSR" id="PIRSR602678-1"/>
    </source>
</evidence>
<dbReference type="OrthoDB" id="9798371at2"/>
<keyword evidence="3" id="KW-0479">Metal-binding</keyword>
<feature type="binding site" evidence="3">
    <location>
        <position position="61"/>
    </location>
    <ligand>
        <name>a divalent metal cation</name>
        <dbReference type="ChEBI" id="CHEBI:60240"/>
        <label>1</label>
    </ligand>
</feature>
<name>A0A150FS49_CLOPD</name>
<evidence type="ECO:0000256" key="1">
    <source>
        <dbReference type="ARBA" id="ARBA00006964"/>
    </source>
</evidence>
<organism evidence="4 6">
    <name type="scientific">Alkalithermobacter thermoalcaliphilus JW-YL-7 = DSM 7308</name>
    <dbReference type="NCBI Taxonomy" id="1121328"/>
    <lineage>
        <taxon>Bacteria</taxon>
        <taxon>Bacillati</taxon>
        <taxon>Bacillota</taxon>
        <taxon>Clostridia</taxon>
        <taxon>Peptostreptococcales</taxon>
        <taxon>Tepidibacteraceae</taxon>
        <taxon>Alkalithermobacter</taxon>
    </lineage>
</organism>
<reference evidence="4 6" key="1">
    <citation type="submission" date="2016-02" db="EMBL/GenBank/DDBJ databases">
        <title>Draft genome sequence for Clostridium paradoxum JW-YL-7.</title>
        <authorList>
            <person name="Utturkar S.M."/>
            <person name="Lancaster A."/>
            <person name="Poole F.L."/>
            <person name="Adams M.W."/>
            <person name="Brown S.D."/>
        </authorList>
    </citation>
    <scope>NUCLEOTIDE SEQUENCE [LARGE SCALE GENOMIC DNA]</scope>
    <source>
        <strain evidence="4 6">JW-YL-7</strain>
    </source>
</reference>
<dbReference type="AlphaFoldDB" id="A0A150FS49"/>
<evidence type="ECO:0000313" key="7">
    <source>
        <dbReference type="Proteomes" id="UP000323392"/>
    </source>
</evidence>
<dbReference type="Pfam" id="PF01784">
    <property type="entry name" value="DUF34_NIF3"/>
    <property type="match status" value="2"/>
</dbReference>
<evidence type="ECO:0000313" key="6">
    <source>
        <dbReference type="Proteomes" id="UP000092605"/>
    </source>
</evidence>
<feature type="binding site" evidence="3">
    <location>
        <position position="60"/>
    </location>
    <ligand>
        <name>a divalent metal cation</name>
        <dbReference type="ChEBI" id="CHEBI:60240"/>
        <label>1</label>
    </ligand>
</feature>
<dbReference type="InterPro" id="IPR002678">
    <property type="entry name" value="DUF34/NIF3"/>
</dbReference>
<dbReference type="EMBL" id="FRBG01000001">
    <property type="protein sequence ID" value="SHK32741.1"/>
    <property type="molecule type" value="Genomic_DNA"/>
</dbReference>
<evidence type="ECO:0000313" key="4">
    <source>
        <dbReference type="EMBL" id="KXZ40429.1"/>
    </source>
</evidence>
<proteinExistence type="inferred from homology"/>
<comment type="caution">
    <text evidence="4">The sequence shown here is derived from an EMBL/GenBank/DDBJ whole genome shotgun (WGS) entry which is preliminary data.</text>
</comment>
<dbReference type="STRING" id="1121328.JWYL7_1504"/>
<accession>A0A150FS49</accession>
<comment type="similarity">
    <text evidence="1">Belongs to the GTP cyclohydrolase I type 2/NIF3 family.</text>
</comment>
<dbReference type="Gene3D" id="3.40.1390.30">
    <property type="entry name" value="NIF3 (NGG1p interacting factor 3)-like"/>
    <property type="match status" value="3"/>
</dbReference>